<sequence>MSVPYPRRQRTRAHVSSLRQSRSAFTAAMAIVLAVIGGGLTASPAFAAIAALSITKTVEGGDAASFIPGDEFSYTITVGCDDEDCVDAELVDPLPTELAGFEILSTSVEPPSQAAALELRGCADVVTEECILAVEFRQSLADGVGIRAGATYQVSLTLKVPQDLQPTWSSNGDTIVNTATALAATADTVSDPASIVVTIATDVDVDVDKAWEPSSQQFEPGASSTVSLGIRNASNISAGSLTLQEPGSADAGEAALASDNPFRIVDLAGLGAVTAPEGADRITVDAFVYDAGSWNWVVGGETPVGEAALPAGVDPAAVGGLRFTFSATDGSTIVAVGGAGSVEMNVVQRATDRETGASLVLGADVVNVVAGTVLPVTGEPVTATAEAAYEIGSLDVEVMATKSINPERVPAGSSATASIGARNDSNGVLTRLVLADEGYFTPDVMFGGFSGPLALPAGATRATVTWTYSDGSTVDAAVGPGTAPSPSDAPAAEHLTGFSIAYTGAIEAGATVAADFEIAIRESAVPEKESGPLETVNTLVATGENAAGTATAEAEAPLDVFFPDIRLVLDKTISPSGAVAAGGTVVVQTPVATSTDSAFVTPTSIVVDDVWREGRESDFWNAFTPLAIAPTQVPVGSTLTVSFSTDGGATWQTLTDVDATAGTRVVSGSLADLASANGVDLNVELVTGLRYSFRDGVGFAAGTTVSPNTVFQARSTLRGSPDTATSIADADPSVYENRAFAVAEGAVDGGSVVRSDEVDDVAVGSIVSFDGVGSVLANKRFTVPGGSANLDFVNAQSGERAGTLLAWGVTATGYDSVVVSDAAGNETSPQDTVFQAFDLTRIAPVTFQRDPLLRWDTVSAVDLFIDGAWQRVPAPGGNWMNGSGFVGYILSASERAATTGVRITVVPNDAARESSSDPLAPPVGSGVATSTATGVRPLDLVWTLRNVVRVEDAAGRWVTSEHGYNDEDPATVWNSMSVGGVQGGSPVEPRTARDSLTIIDQAPLVSVRKSSNTTMIPVPFAGDVAPSDYPTLDFTITATNDSSARAPYIRVTDPMPCVDTAQQDCLAGPGEWDADPFDGLPYEPDDNPFEMLTITHLGFSIANAGVDPAASTVALRRLAADGSLSTSLVSVTAAEALTPAQLADVVGVSVLYQGTSPETTGGTIVTGAPLTLVLTAQLRVTERSDASIPVEPFVVANYAFVQGHDPVLAEDGAPYDSDTDGFDLVGGRLDVTAQKTIAPDALLEKNRAEPVSVLLRATGGASTVATNRVVISDTDAGFWSRFALSSLGSVTLPAGSDRVRVDVRTGADEWVEGVPAAAAALPALDVADVTGIRFVFTRADGGVFSHTAPPAGWTATAALTVRLLDTVRGSGEEIPFPSVIDNAIDVVSERTDDPEIYASAAAEASDTIALETGTYQLDVEKSPAGNMHTVSPGESTPWTLEFTNTGSGFLTVDEFVDTLPAELSFDQVPPVYEASEGGTLPMEVEHRYDAATHQLSFSWPDGSRMRPGETFRITVGLVLEPGLQVGQRTTNRFVVTTAQELSACTNTSGNGQGVLTGSAATECGTSNFVQPTPGASLATYKGVKGEIDGDLVSGAVNVQSPATECVPDRDGYVQTPCAALTALGATDEWKLQVVNSGTEGYSRVTLVDPLPAPGDRMLATGGSRASTFRPVFDSAFGVEARTIPAGATLVWSVTTDAAPCVGTGTTTWPSDPTCEANAWVPSADFAGDWADVTALRADVDFAASPSGVMTPGQTLQLAYRTVNVPASAEEPEAAPIDVPVVDDVAWNQFGAFASLAGGGTLQRAPVKAGVTLLGGPLEIEKVVDGPGSGYAPDSFRVDVSCVVGGAAVDMGTNAEVTLDESGSYRHRIDGIPLGADCTVEEDGEVGEFGESARVGSPSAVSILQSQGEDGAVPAGQAVTITNVYELGGISITKAVDTAATVGSFGPFGVTVECVTALGDPVALDPSDSEFVLEAGATRTITDAIPLGSRCTVSETNAGGADATTMSGGTVVDGGDGSAVLTVDGEADGVLITNTFAAGTLSVLKTVLGDGAADYGDGPFAASVSCNYGGEVVYSIDDLPLVPDEAVRVDAVLPVGTVCDVAEVATGGATEHEESAAVVITGPADGETVGAVTAVITNAFHTSGLDVVKERTGDGVEEFGDGPFGILVSCTWVKDGATLTIPVVDGGVLSLSEENGFAAGIDGIIVGASCAVEETDPGLAVESRMTPTDGTVTIADAESERATVVVRNRFDVGQLAIEKTVQTATVAPGDDVRYVITVRNTGQIDAANLRVEDVLPVGATFRSAAPEGLLDGRTLSWIVDELAAGQSTTIDVVVSYEAPGTYVNHAAVSNGLGPWRPVEVVAGCEGGDACATVAVAVLAVTGRAERSLLFLLGTMALGLGFLAVVAARRRYSRR</sequence>
<evidence type="ECO:0000313" key="4">
    <source>
        <dbReference type="EMBL" id="RWZ68291.1"/>
    </source>
</evidence>
<dbReference type="NCBIfam" id="TIGR01451">
    <property type="entry name" value="B_ant_repeat"/>
    <property type="match status" value="1"/>
</dbReference>
<keyword evidence="5" id="KW-1185">Reference proteome</keyword>
<evidence type="ECO:0000259" key="3">
    <source>
        <dbReference type="Pfam" id="PF19407"/>
    </source>
</evidence>
<protein>
    <submittedName>
        <fullName evidence="4">DUF11 domain-containing protein</fullName>
    </submittedName>
</protein>
<name>A0A444QFE1_9MICO</name>
<evidence type="ECO:0000259" key="2">
    <source>
        <dbReference type="Pfam" id="PF01345"/>
    </source>
</evidence>
<accession>A0A444QFE1</accession>
<gene>
    <name evidence="4" type="ORF">ELQ92_03470</name>
</gene>
<dbReference type="PANTHER" id="PTHR34819">
    <property type="entry name" value="LARGE CYSTEINE-RICH PERIPLASMIC PROTEIN OMCB"/>
    <property type="match status" value="1"/>
</dbReference>
<dbReference type="InterPro" id="IPR001434">
    <property type="entry name" value="OmcB-like_DUF11"/>
</dbReference>
<dbReference type="OrthoDB" id="3751233at2"/>
<dbReference type="InterPro" id="IPR047589">
    <property type="entry name" value="DUF11_rpt"/>
</dbReference>
<reference evidence="4 5" key="1">
    <citation type="submission" date="2018-12" db="EMBL/GenBank/DDBJ databases">
        <authorList>
            <person name="Li F."/>
        </authorList>
    </citation>
    <scope>NUCLEOTIDE SEQUENCE [LARGE SCALE GENOMIC DNA]</scope>
    <source>
        <strain evidence="4 5">8H24J-4-2</strain>
    </source>
</reference>
<dbReference type="InterPro" id="IPR046022">
    <property type="entry name" value="DUF5979"/>
</dbReference>
<keyword evidence="1" id="KW-0812">Transmembrane</keyword>
<evidence type="ECO:0000256" key="1">
    <source>
        <dbReference type="SAM" id="Phobius"/>
    </source>
</evidence>
<dbReference type="Pfam" id="PF19407">
    <property type="entry name" value="DUF5979"/>
    <property type="match status" value="4"/>
</dbReference>
<dbReference type="Proteomes" id="UP000288603">
    <property type="component" value="Unassembled WGS sequence"/>
</dbReference>
<dbReference type="GO" id="GO:0005975">
    <property type="term" value="P:carbohydrate metabolic process"/>
    <property type="evidence" value="ECO:0007669"/>
    <property type="project" value="UniProtKB-ARBA"/>
</dbReference>
<dbReference type="InterPro" id="IPR051172">
    <property type="entry name" value="Chlamydia_OmcB"/>
</dbReference>
<feature type="domain" description="DUF5979" evidence="3">
    <location>
        <begin position="1817"/>
        <end position="1925"/>
    </location>
</feature>
<feature type="domain" description="DUF5979" evidence="3">
    <location>
        <begin position="2145"/>
        <end position="2250"/>
    </location>
</feature>
<dbReference type="InterPro" id="IPR013783">
    <property type="entry name" value="Ig-like_fold"/>
</dbReference>
<feature type="domain" description="DUF5979" evidence="3">
    <location>
        <begin position="2040"/>
        <end position="2139"/>
    </location>
</feature>
<dbReference type="RefSeq" id="WP_128497561.1">
    <property type="nucleotide sequence ID" value="NZ_RZNC01000001.1"/>
</dbReference>
<feature type="transmembrane region" description="Helical" evidence="1">
    <location>
        <begin position="2387"/>
        <end position="2406"/>
    </location>
</feature>
<dbReference type="PANTHER" id="PTHR34819:SF3">
    <property type="entry name" value="CELL SURFACE PROTEIN"/>
    <property type="match status" value="1"/>
</dbReference>
<evidence type="ECO:0000313" key="5">
    <source>
        <dbReference type="Proteomes" id="UP000288603"/>
    </source>
</evidence>
<keyword evidence="1" id="KW-1133">Transmembrane helix</keyword>
<feature type="domain" description="DUF5979" evidence="3">
    <location>
        <begin position="1929"/>
        <end position="2036"/>
    </location>
</feature>
<comment type="caution">
    <text evidence="4">The sequence shown here is derived from an EMBL/GenBank/DDBJ whole genome shotgun (WGS) entry which is preliminary data.</text>
</comment>
<organism evidence="4 5">
    <name type="scientific">Labedella populi</name>
    <dbReference type="NCBI Taxonomy" id="2498850"/>
    <lineage>
        <taxon>Bacteria</taxon>
        <taxon>Bacillati</taxon>
        <taxon>Actinomycetota</taxon>
        <taxon>Actinomycetes</taxon>
        <taxon>Micrococcales</taxon>
        <taxon>Microbacteriaceae</taxon>
        <taxon>Labedella</taxon>
    </lineage>
</organism>
<keyword evidence="1" id="KW-0472">Membrane</keyword>
<dbReference type="EMBL" id="RZNC01000001">
    <property type="protein sequence ID" value="RWZ68291.1"/>
    <property type="molecule type" value="Genomic_DNA"/>
</dbReference>
<feature type="domain" description="DUF11" evidence="2">
    <location>
        <begin position="2254"/>
        <end position="2349"/>
    </location>
</feature>
<dbReference type="Pfam" id="PF01345">
    <property type="entry name" value="DUF11"/>
    <property type="match status" value="1"/>
</dbReference>
<dbReference type="Gene3D" id="2.60.40.10">
    <property type="entry name" value="Immunoglobulins"/>
    <property type="match status" value="1"/>
</dbReference>
<proteinExistence type="predicted"/>